<evidence type="ECO:0008006" key="2">
    <source>
        <dbReference type="Google" id="ProtNLM"/>
    </source>
</evidence>
<dbReference type="EMBL" id="CP016620">
    <property type="protein sequence ID" value="ANY85389.1"/>
    <property type="molecule type" value="Genomic_DNA"/>
</dbReference>
<protein>
    <recommendedName>
        <fullName evidence="2">Competence protein CoiA</fullName>
    </recommendedName>
</protein>
<sequence length="382" mass="41599">MPLTAFACRDRRESLVFGERADGTIAHISEVASGLECNCVCPGCGTRLIARKGNKQDHHFGHYGTEDGRPCQTGPETALHRFAKEVLAHRLELELPPLAMGEGHGKWIRYPGGRYGFDAALLENRLGEIVPDVIVCKGERHLLVEFLVTHACDEAKIARIVAMDVAAIEVDLSGLPRDTSRPDLEEAILAMAPRKWLHNPKLCAAQVELERRGRQRNQVLARAAAPLRRAYLAACAEVCAMQTSCLAYDRIVGRHLAHAVGIEVPGIGCFTVSPRDWQALILADAVDIAASGGKGLITIAGALRKIRQRGWLRCRFSGLTEAEAAAIRANGTSFDYPANAVAAWATTLSRLGILLPAGAGDRWIVWQLTACQMRGHQTSKRL</sequence>
<gene>
    <name evidence="1" type="ORF">BB934_44810</name>
</gene>
<dbReference type="OrthoDB" id="9134102at2"/>
<proteinExistence type="predicted"/>
<dbReference type="AlphaFoldDB" id="A0A1B2EZG7"/>
<geneLocation type="plasmid" evidence="1">
    <name>unnamed4</name>
</geneLocation>
<evidence type="ECO:0000313" key="1">
    <source>
        <dbReference type="EMBL" id="ANY85389.1"/>
    </source>
</evidence>
<name>A0A1B2EZG7_9HYPH</name>
<accession>A0A1B2EZG7</accession>
<organism evidence="1">
    <name type="scientific">Microvirga ossetica</name>
    <dbReference type="NCBI Taxonomy" id="1882682"/>
    <lineage>
        <taxon>Bacteria</taxon>
        <taxon>Pseudomonadati</taxon>
        <taxon>Pseudomonadota</taxon>
        <taxon>Alphaproteobacteria</taxon>
        <taxon>Hyphomicrobiales</taxon>
        <taxon>Methylobacteriaceae</taxon>
        <taxon>Microvirga</taxon>
    </lineage>
</organism>
<keyword evidence="1" id="KW-0614">Plasmid</keyword>
<dbReference type="KEGG" id="moc:BB934_44810"/>
<reference evidence="1" key="1">
    <citation type="submission" date="2016-07" db="EMBL/GenBank/DDBJ databases">
        <title>Microvirga ossetica sp. nov. a new species of rhizobia isolated from root nodules of the legume species Vicia alpestris Steven originated from North Ossetia region in the Caucasus.</title>
        <authorList>
            <person name="Safronova V.I."/>
            <person name="Kuznetsova I.G."/>
            <person name="Sazanova A.L."/>
            <person name="Belimov A."/>
            <person name="Andronov E."/>
            <person name="Osledkin Y.S."/>
            <person name="Onishchuk O.P."/>
            <person name="Kurchak O.N."/>
            <person name="Shaposhnikov A.I."/>
            <person name="Willems A."/>
            <person name="Tikhonovich I.A."/>
        </authorList>
    </citation>
    <scope>NUCLEOTIDE SEQUENCE [LARGE SCALE GENOMIC DNA]</scope>
    <source>
        <strain evidence="1">V5/3M</strain>
        <plasmid evidence="1">unnamed4</plasmid>
    </source>
</reference>